<dbReference type="NCBIfam" id="NF011118">
    <property type="entry name" value="PRK14548.1"/>
    <property type="match status" value="1"/>
</dbReference>
<evidence type="ECO:0000259" key="8">
    <source>
        <dbReference type="Pfam" id="PF03939"/>
    </source>
</evidence>
<dbReference type="InterPro" id="IPR013025">
    <property type="entry name" value="Ribosomal_uL23-like"/>
</dbReference>
<gene>
    <name evidence="9" type="ORF">RB653_003496</name>
</gene>
<dbReference type="PANTHER" id="PTHR11620">
    <property type="entry name" value="60S RIBOSOMAL PROTEIN L23A"/>
    <property type="match status" value="1"/>
</dbReference>
<evidence type="ECO:0000256" key="4">
    <source>
        <dbReference type="ARBA" id="ARBA00022980"/>
    </source>
</evidence>
<name>A0AAN7YX21_9MYCE</name>
<feature type="compositionally biased region" description="Polar residues" evidence="7">
    <location>
        <begin position="8"/>
        <end position="22"/>
    </location>
</feature>
<dbReference type="GO" id="GO:0006412">
    <property type="term" value="P:translation"/>
    <property type="evidence" value="ECO:0007669"/>
    <property type="project" value="InterPro"/>
</dbReference>
<feature type="domain" description="Large ribosomal subunit protein uL23 N-terminal" evidence="8">
    <location>
        <begin position="30"/>
        <end position="80"/>
    </location>
</feature>
<dbReference type="AlphaFoldDB" id="A0AAN7YX21"/>
<dbReference type="SUPFAM" id="SSF54189">
    <property type="entry name" value="Ribosomal proteins S24e, L23 and L15e"/>
    <property type="match status" value="1"/>
</dbReference>
<dbReference type="Pfam" id="PF03939">
    <property type="entry name" value="Ribosomal_L23eN"/>
    <property type="match status" value="1"/>
</dbReference>
<evidence type="ECO:0000256" key="2">
    <source>
        <dbReference type="ARBA" id="ARBA00022730"/>
    </source>
</evidence>
<dbReference type="InterPro" id="IPR012678">
    <property type="entry name" value="Ribosomal_uL23/eL15/eS24_sf"/>
</dbReference>
<proteinExistence type="inferred from homology"/>
<keyword evidence="3" id="KW-0694">RNA-binding</keyword>
<keyword evidence="10" id="KW-1185">Reference proteome</keyword>
<accession>A0AAN7YX21</accession>
<dbReference type="GO" id="GO:0019843">
    <property type="term" value="F:rRNA binding"/>
    <property type="evidence" value="ECO:0007669"/>
    <property type="project" value="UniProtKB-KW"/>
</dbReference>
<reference evidence="9 10" key="1">
    <citation type="submission" date="2023-11" db="EMBL/GenBank/DDBJ databases">
        <title>Dfirmibasis_genome.</title>
        <authorList>
            <person name="Edelbroek B."/>
            <person name="Kjellin J."/>
            <person name="Jerlstrom-Hultqvist J."/>
            <person name="Soderbom F."/>
        </authorList>
    </citation>
    <scope>NUCLEOTIDE SEQUENCE [LARGE SCALE GENOMIC DNA]</scope>
    <source>
        <strain evidence="9 10">TNS-C-14</strain>
    </source>
</reference>
<organism evidence="9 10">
    <name type="scientific">Dictyostelium firmibasis</name>
    <dbReference type="NCBI Taxonomy" id="79012"/>
    <lineage>
        <taxon>Eukaryota</taxon>
        <taxon>Amoebozoa</taxon>
        <taxon>Evosea</taxon>
        <taxon>Eumycetozoa</taxon>
        <taxon>Dictyostelia</taxon>
        <taxon>Dictyosteliales</taxon>
        <taxon>Dictyosteliaceae</taxon>
        <taxon>Dictyostelium</taxon>
    </lineage>
</organism>
<protein>
    <recommendedName>
        <fullName evidence="8">Large ribosomal subunit protein uL23 N-terminal domain-containing protein</fullName>
    </recommendedName>
</protein>
<sequence>MAGKKVKSNTPKQDLSVSKSKLTSIKAPAAATKAKAAAVAVKKGTSNKSTRKVRTSVIFRRPVTLNNPKKPAYPRRSVNKINKMDQFRILKAPLTTESATQKIEVSNTITFMVDMFANKSQVADAVSKMYEVKVKRVNTLITPRGEKKAFVTLSPEFEAADVANKIGLI</sequence>
<evidence type="ECO:0000256" key="6">
    <source>
        <dbReference type="RuleBase" id="RU003934"/>
    </source>
</evidence>
<dbReference type="GO" id="GO:1990904">
    <property type="term" value="C:ribonucleoprotein complex"/>
    <property type="evidence" value="ECO:0007669"/>
    <property type="project" value="UniProtKB-KW"/>
</dbReference>
<dbReference type="GO" id="GO:0005840">
    <property type="term" value="C:ribosome"/>
    <property type="evidence" value="ECO:0007669"/>
    <property type="project" value="UniProtKB-KW"/>
</dbReference>
<dbReference type="GO" id="GO:0003735">
    <property type="term" value="F:structural constituent of ribosome"/>
    <property type="evidence" value="ECO:0007669"/>
    <property type="project" value="InterPro"/>
</dbReference>
<dbReference type="NCBIfam" id="TIGR03636">
    <property type="entry name" value="uL23_arch"/>
    <property type="match status" value="1"/>
</dbReference>
<comment type="similarity">
    <text evidence="1 6">Belongs to the universal ribosomal protein uL23 family.</text>
</comment>
<dbReference type="Pfam" id="PF00276">
    <property type="entry name" value="Ribosomal_L23"/>
    <property type="match status" value="1"/>
</dbReference>
<dbReference type="InterPro" id="IPR012677">
    <property type="entry name" value="Nucleotide-bd_a/b_plait_sf"/>
</dbReference>
<dbReference type="Gene3D" id="3.30.70.330">
    <property type="match status" value="1"/>
</dbReference>
<evidence type="ECO:0000256" key="5">
    <source>
        <dbReference type="ARBA" id="ARBA00023274"/>
    </source>
</evidence>
<evidence type="ECO:0000256" key="7">
    <source>
        <dbReference type="SAM" id="MobiDB-lite"/>
    </source>
</evidence>
<keyword evidence="5 6" id="KW-0687">Ribonucleoprotein</keyword>
<evidence type="ECO:0000313" key="9">
    <source>
        <dbReference type="EMBL" id="KAK5581916.1"/>
    </source>
</evidence>
<dbReference type="FunFam" id="3.30.70.330:FF:000741">
    <property type="entry name" value="60S ribosomal protein L23A"/>
    <property type="match status" value="1"/>
</dbReference>
<dbReference type="HAMAP" id="MF_01369_A">
    <property type="entry name" value="Ribosomal_uL23_A"/>
    <property type="match status" value="1"/>
</dbReference>
<evidence type="ECO:0000256" key="1">
    <source>
        <dbReference type="ARBA" id="ARBA00006700"/>
    </source>
</evidence>
<feature type="region of interest" description="Disordered" evidence="7">
    <location>
        <begin position="1"/>
        <end position="22"/>
    </location>
</feature>
<dbReference type="EMBL" id="JAVFKY010000001">
    <property type="protein sequence ID" value="KAK5581916.1"/>
    <property type="molecule type" value="Genomic_DNA"/>
</dbReference>
<dbReference type="InterPro" id="IPR019985">
    <property type="entry name" value="Ribosomal_uL23"/>
</dbReference>
<dbReference type="InterPro" id="IPR001014">
    <property type="entry name" value="Ribosomal_uL23_CS"/>
</dbReference>
<keyword evidence="4 6" id="KW-0689">Ribosomal protein</keyword>
<keyword evidence="2" id="KW-0699">rRNA-binding</keyword>
<dbReference type="Proteomes" id="UP001344447">
    <property type="component" value="Unassembled WGS sequence"/>
</dbReference>
<dbReference type="PROSITE" id="PS00050">
    <property type="entry name" value="RIBOSOMAL_L23"/>
    <property type="match status" value="1"/>
</dbReference>
<dbReference type="InterPro" id="IPR005633">
    <property type="entry name" value="Ribosomal_uL23_N"/>
</dbReference>
<evidence type="ECO:0000313" key="10">
    <source>
        <dbReference type="Proteomes" id="UP001344447"/>
    </source>
</evidence>
<comment type="caution">
    <text evidence="9">The sequence shown here is derived from an EMBL/GenBank/DDBJ whole genome shotgun (WGS) entry which is preliminary data.</text>
</comment>
<evidence type="ECO:0000256" key="3">
    <source>
        <dbReference type="ARBA" id="ARBA00022884"/>
    </source>
</evidence>